<dbReference type="Pfam" id="PF01121">
    <property type="entry name" value="CoaE"/>
    <property type="match status" value="1"/>
</dbReference>
<comment type="caution">
    <text evidence="5">The sequence shown here is derived from an EMBL/GenBank/DDBJ whole genome shotgun (WGS) entry which is preliminary data.</text>
</comment>
<evidence type="ECO:0000313" key="6">
    <source>
        <dbReference type="Proteomes" id="UP000233249"/>
    </source>
</evidence>
<dbReference type="CDD" id="cd02022">
    <property type="entry name" value="DPCK"/>
    <property type="match status" value="1"/>
</dbReference>
<dbReference type="SUPFAM" id="SSF52540">
    <property type="entry name" value="P-loop containing nucleoside triphosphate hydrolases"/>
    <property type="match status" value="1"/>
</dbReference>
<proteinExistence type="inferred from homology"/>
<dbReference type="EC" id="2.7.1.24" evidence="3 4"/>
<dbReference type="UniPathway" id="UPA00241">
    <property type="reaction ID" value="UER00356"/>
</dbReference>
<dbReference type="Gene3D" id="3.40.50.300">
    <property type="entry name" value="P-loop containing nucleotide triphosphate hydrolases"/>
    <property type="match status" value="1"/>
</dbReference>
<accession>A0A2N0X6Y3</accession>
<dbReference type="HAMAP" id="MF_00376">
    <property type="entry name" value="Dephospho_CoA_kinase"/>
    <property type="match status" value="1"/>
</dbReference>
<dbReference type="GO" id="GO:0005524">
    <property type="term" value="F:ATP binding"/>
    <property type="evidence" value="ECO:0007669"/>
    <property type="project" value="UniProtKB-UniRule"/>
</dbReference>
<keyword evidence="3" id="KW-0173">Coenzyme A biosynthesis</keyword>
<evidence type="ECO:0000256" key="4">
    <source>
        <dbReference type="NCBIfam" id="TIGR00152"/>
    </source>
</evidence>
<dbReference type="OrthoDB" id="9812943at2"/>
<feature type="binding site" evidence="3">
    <location>
        <begin position="11"/>
        <end position="16"/>
    </location>
    <ligand>
        <name>ATP</name>
        <dbReference type="ChEBI" id="CHEBI:30616"/>
    </ligand>
</feature>
<dbReference type="NCBIfam" id="NF002879">
    <property type="entry name" value="PRK03333.1"/>
    <property type="match status" value="1"/>
</dbReference>
<dbReference type="AlphaFoldDB" id="A0A2N0X6Y3"/>
<comment type="subcellular location">
    <subcellularLocation>
        <location evidence="3">Cytoplasm</location>
    </subcellularLocation>
</comment>
<evidence type="ECO:0000256" key="2">
    <source>
        <dbReference type="ARBA" id="ARBA00022840"/>
    </source>
</evidence>
<dbReference type="PROSITE" id="PS51219">
    <property type="entry name" value="DPCK"/>
    <property type="match status" value="1"/>
</dbReference>
<dbReference type="EMBL" id="PJAF01000018">
    <property type="protein sequence ID" value="PKF68463.1"/>
    <property type="molecule type" value="Genomic_DNA"/>
</dbReference>
<dbReference type="GO" id="GO:0015937">
    <property type="term" value="P:coenzyme A biosynthetic process"/>
    <property type="evidence" value="ECO:0007669"/>
    <property type="project" value="UniProtKB-UniRule"/>
</dbReference>
<comment type="function">
    <text evidence="3">Catalyzes the phosphorylation of the 3'-hydroxyl group of dephosphocoenzyme A to form coenzyme A.</text>
</comment>
<keyword evidence="3" id="KW-0808">Transferase</keyword>
<dbReference type="InterPro" id="IPR001977">
    <property type="entry name" value="Depp_CoAkinase"/>
</dbReference>
<gene>
    <name evidence="3" type="primary">coaE</name>
    <name evidence="5" type="ORF">CXB45_07020</name>
</gene>
<dbReference type="STRING" id="1121365.GCA_000375365_01342"/>
<dbReference type="InterPro" id="IPR027417">
    <property type="entry name" value="P-loop_NTPase"/>
</dbReference>
<comment type="similarity">
    <text evidence="3">Belongs to the CoaE family.</text>
</comment>
<reference evidence="5 6" key="1">
    <citation type="submission" date="2017-12" db="EMBL/GenBank/DDBJ databases">
        <title>Corynebacterium mastitidis 16-1433 Genome.</title>
        <authorList>
            <person name="Gulvik C.A."/>
        </authorList>
    </citation>
    <scope>NUCLEOTIDE SEQUENCE [LARGE SCALE GENOMIC DNA]</scope>
    <source>
        <strain evidence="5 6">16-1433</strain>
    </source>
</reference>
<dbReference type="PANTHER" id="PTHR10695:SF46">
    <property type="entry name" value="BIFUNCTIONAL COENZYME A SYNTHASE-RELATED"/>
    <property type="match status" value="1"/>
</dbReference>
<dbReference type="GO" id="GO:0005737">
    <property type="term" value="C:cytoplasm"/>
    <property type="evidence" value="ECO:0007669"/>
    <property type="project" value="UniProtKB-SubCell"/>
</dbReference>
<dbReference type="NCBIfam" id="TIGR00152">
    <property type="entry name" value="dephospho-CoA kinase"/>
    <property type="match status" value="1"/>
</dbReference>
<sequence length="200" mass="21463">MRTVGLTGGIGSGKSTVAALLAREGIRVVDADQIARDIVAPGEPALRALAQAFGPEILLPDGSLDRPGLAARAFADERHTALLNSIMHPRIEEETQRRFAAAERDGEPVVVYDMPLLVDKGLHRGMDLTVVVDADPQVRVERLRGRGIPEEDARRRMAAQIDDATRRAAADVIIDNNGSVSELQTQVPPLVERLAGLGEG</sequence>
<evidence type="ECO:0000256" key="3">
    <source>
        <dbReference type="HAMAP-Rule" id="MF_00376"/>
    </source>
</evidence>
<dbReference type="RefSeq" id="WP_101173817.1">
    <property type="nucleotide sequence ID" value="NZ_JAKRKB010000002.1"/>
</dbReference>
<keyword evidence="1 3" id="KW-0547">Nucleotide-binding</keyword>
<name>A0A2N0X6Y3_9CORY</name>
<dbReference type="Proteomes" id="UP000233249">
    <property type="component" value="Unassembled WGS sequence"/>
</dbReference>
<organism evidence="5 6">
    <name type="scientific">Corynebacterium mastitidis</name>
    <dbReference type="NCBI Taxonomy" id="161890"/>
    <lineage>
        <taxon>Bacteria</taxon>
        <taxon>Bacillati</taxon>
        <taxon>Actinomycetota</taxon>
        <taxon>Actinomycetes</taxon>
        <taxon>Mycobacteriales</taxon>
        <taxon>Corynebacteriaceae</taxon>
        <taxon>Corynebacterium</taxon>
    </lineage>
</organism>
<evidence type="ECO:0000313" key="5">
    <source>
        <dbReference type="EMBL" id="PKF68463.1"/>
    </source>
</evidence>
<dbReference type="PANTHER" id="PTHR10695">
    <property type="entry name" value="DEPHOSPHO-COA KINASE-RELATED"/>
    <property type="match status" value="1"/>
</dbReference>
<dbReference type="GO" id="GO:0004140">
    <property type="term" value="F:dephospho-CoA kinase activity"/>
    <property type="evidence" value="ECO:0007669"/>
    <property type="project" value="UniProtKB-UniRule"/>
</dbReference>
<protein>
    <recommendedName>
        <fullName evidence="3 4">Dephospho-CoA kinase</fullName>
        <ecNumber evidence="3 4">2.7.1.24</ecNumber>
    </recommendedName>
    <alternativeName>
        <fullName evidence="3">Dephosphocoenzyme A kinase</fullName>
    </alternativeName>
</protein>
<comment type="pathway">
    <text evidence="3">Cofactor biosynthesis; coenzyme A biosynthesis; CoA from (R)-pantothenate: step 5/5.</text>
</comment>
<keyword evidence="3" id="KW-0963">Cytoplasm</keyword>
<evidence type="ECO:0000256" key="1">
    <source>
        <dbReference type="ARBA" id="ARBA00022741"/>
    </source>
</evidence>
<keyword evidence="2 3" id="KW-0067">ATP-binding</keyword>
<comment type="catalytic activity">
    <reaction evidence="3">
        <text>3'-dephospho-CoA + ATP = ADP + CoA + H(+)</text>
        <dbReference type="Rhea" id="RHEA:18245"/>
        <dbReference type="ChEBI" id="CHEBI:15378"/>
        <dbReference type="ChEBI" id="CHEBI:30616"/>
        <dbReference type="ChEBI" id="CHEBI:57287"/>
        <dbReference type="ChEBI" id="CHEBI:57328"/>
        <dbReference type="ChEBI" id="CHEBI:456216"/>
        <dbReference type="EC" id="2.7.1.24"/>
    </reaction>
</comment>
<keyword evidence="3 5" id="KW-0418">Kinase</keyword>